<accession>W1PZI4</accession>
<gene>
    <name evidence="2" type="ORF">AMTR_s00040p00082580</name>
</gene>
<organism evidence="2 3">
    <name type="scientific">Amborella trichopoda</name>
    <dbReference type="NCBI Taxonomy" id="13333"/>
    <lineage>
        <taxon>Eukaryota</taxon>
        <taxon>Viridiplantae</taxon>
        <taxon>Streptophyta</taxon>
        <taxon>Embryophyta</taxon>
        <taxon>Tracheophyta</taxon>
        <taxon>Spermatophyta</taxon>
        <taxon>Magnoliopsida</taxon>
        <taxon>Amborellales</taxon>
        <taxon>Amborellaceae</taxon>
        <taxon>Amborella</taxon>
    </lineage>
</organism>
<evidence type="ECO:0000313" key="2">
    <source>
        <dbReference type="EMBL" id="ERN13000.1"/>
    </source>
</evidence>
<reference evidence="3" key="1">
    <citation type="journal article" date="2013" name="Science">
        <title>The Amborella genome and the evolution of flowering plants.</title>
        <authorList>
            <consortium name="Amborella Genome Project"/>
        </authorList>
    </citation>
    <scope>NUCLEOTIDE SEQUENCE [LARGE SCALE GENOMIC DNA]</scope>
</reference>
<dbReference type="HOGENOM" id="CLU_2018299_0_0_1"/>
<dbReference type="PANTHER" id="PTHR33681">
    <property type="entry name" value="BINDING PROTEIN, PUTATIVE, EXPRESSED-RELATED"/>
    <property type="match status" value="1"/>
</dbReference>
<dbReference type="Gramene" id="ERN13000">
    <property type="protein sequence ID" value="ERN13000"/>
    <property type="gene ID" value="AMTR_s00040p00082580"/>
</dbReference>
<dbReference type="Proteomes" id="UP000017836">
    <property type="component" value="Unassembled WGS sequence"/>
</dbReference>
<sequence length="123" mass="13748">MAKLPLSIGKVGLFKLVSAFLSMMSSVRVAVSAVQSANSTYGFTELPLQSQNLDVQRPYDVAAEQRFSFCGGVYRMWVFADDKPHTPTSNTKPRTEIRISVSIDEQSVSHLYYVFKASFKQTN</sequence>
<feature type="chain" id="PRO_5004808313" evidence="1">
    <location>
        <begin position="20"/>
        <end position="123"/>
    </location>
</feature>
<dbReference type="AlphaFoldDB" id="W1PZI4"/>
<dbReference type="EMBL" id="KI392591">
    <property type="protein sequence ID" value="ERN13000.1"/>
    <property type="molecule type" value="Genomic_DNA"/>
</dbReference>
<evidence type="ECO:0000313" key="3">
    <source>
        <dbReference type="Proteomes" id="UP000017836"/>
    </source>
</evidence>
<proteinExistence type="predicted"/>
<dbReference type="PANTHER" id="PTHR33681:SF4">
    <property type="entry name" value="OS12G0171100 PROTEIN"/>
    <property type="match status" value="1"/>
</dbReference>
<feature type="signal peptide" evidence="1">
    <location>
        <begin position="1"/>
        <end position="19"/>
    </location>
</feature>
<evidence type="ECO:0000256" key="1">
    <source>
        <dbReference type="SAM" id="SignalP"/>
    </source>
</evidence>
<keyword evidence="1" id="KW-0732">Signal</keyword>
<keyword evidence="3" id="KW-1185">Reference proteome</keyword>
<protein>
    <submittedName>
        <fullName evidence="2">Uncharacterized protein</fullName>
    </submittedName>
</protein>
<name>W1PZI4_AMBTC</name>